<keyword evidence="1" id="KW-0175">Coiled coil</keyword>
<evidence type="ECO:0000313" key="4">
    <source>
        <dbReference type="Proteomes" id="UP000447833"/>
    </source>
</evidence>
<dbReference type="AlphaFoldDB" id="A0A845EXU4"/>
<accession>A0A845EXU4</accession>
<dbReference type="InterPro" id="IPR020210">
    <property type="entry name" value="Uncharacterised_YpbF_TM"/>
</dbReference>
<name>A0A845EXU4_9BACL</name>
<dbReference type="Pfam" id="PF10864">
    <property type="entry name" value="DUF2663"/>
    <property type="match status" value="1"/>
</dbReference>
<feature type="coiled-coil region" evidence="1">
    <location>
        <begin position="93"/>
        <end position="120"/>
    </location>
</feature>
<comment type="caution">
    <text evidence="3">The sequence shown here is derived from an EMBL/GenBank/DDBJ whole genome shotgun (WGS) entry which is preliminary data.</text>
</comment>
<evidence type="ECO:0000256" key="2">
    <source>
        <dbReference type="SAM" id="Phobius"/>
    </source>
</evidence>
<feature type="transmembrane region" description="Helical" evidence="2">
    <location>
        <begin position="41"/>
        <end position="60"/>
    </location>
</feature>
<dbReference type="Proteomes" id="UP000447833">
    <property type="component" value="Unassembled WGS sequence"/>
</dbReference>
<keyword evidence="2" id="KW-0812">Transmembrane</keyword>
<evidence type="ECO:0000256" key="1">
    <source>
        <dbReference type="SAM" id="Coils"/>
    </source>
</evidence>
<organism evidence="3 4">
    <name type="scientific">Guptibacillus hwajinpoensis</name>
    <dbReference type="NCBI Taxonomy" id="208199"/>
    <lineage>
        <taxon>Bacteria</taxon>
        <taxon>Bacillati</taxon>
        <taxon>Bacillota</taxon>
        <taxon>Bacilli</taxon>
        <taxon>Bacillales</taxon>
        <taxon>Guptibacillaceae</taxon>
        <taxon>Guptibacillus</taxon>
    </lineage>
</organism>
<feature type="transmembrane region" description="Helical" evidence="2">
    <location>
        <begin position="72"/>
        <end position="93"/>
    </location>
</feature>
<sequence length="149" mass="17925">MNALKEWNLPQPQSKVTIVLLQELVERKNVEKQYKAKSQSYGYILAFLLVSMACFFWYELENSTSFFVNDLTFNSIPMLLILVISSIVTYFQLRKFSKKNKKAEDEYESLRLEILDRSDELFEGQKQWESRHVVFKYLKEEYDINLYYK</sequence>
<keyword evidence="2" id="KW-0472">Membrane</keyword>
<dbReference type="RefSeq" id="WP_160918954.1">
    <property type="nucleotide sequence ID" value="NZ_WMEY01000002.1"/>
</dbReference>
<dbReference type="EMBL" id="WMEY01000002">
    <property type="protein sequence ID" value="MYL63336.1"/>
    <property type="molecule type" value="Genomic_DNA"/>
</dbReference>
<protein>
    <submittedName>
        <fullName evidence="3">DUF2663 family protein</fullName>
    </submittedName>
</protein>
<keyword evidence="2" id="KW-1133">Transmembrane helix</keyword>
<reference evidence="3 4" key="1">
    <citation type="submission" date="2019-11" db="EMBL/GenBank/DDBJ databases">
        <title>Genome sequences of 17 halophilic strains isolated from different environments.</title>
        <authorList>
            <person name="Furrow R.E."/>
        </authorList>
    </citation>
    <scope>NUCLEOTIDE SEQUENCE [LARGE SCALE GENOMIC DNA]</scope>
    <source>
        <strain evidence="3 4">22506_14_FS</strain>
    </source>
</reference>
<evidence type="ECO:0000313" key="3">
    <source>
        <dbReference type="EMBL" id="MYL63336.1"/>
    </source>
</evidence>
<gene>
    <name evidence="3" type="ORF">GLW07_08195</name>
</gene>
<proteinExistence type="predicted"/>